<evidence type="ECO:0000313" key="3">
    <source>
        <dbReference type="Proteomes" id="UP000054937"/>
    </source>
</evidence>
<keyword evidence="3" id="KW-1185">Reference proteome</keyword>
<dbReference type="PROSITE" id="PS50042">
    <property type="entry name" value="CNMP_BINDING_3"/>
    <property type="match status" value="1"/>
</dbReference>
<dbReference type="InParanoid" id="A0A0V0QXQ5"/>
<name>A0A0V0QXQ5_PSEPJ</name>
<dbReference type="Gene3D" id="2.60.120.10">
    <property type="entry name" value="Jelly Rolls"/>
    <property type="match status" value="1"/>
</dbReference>
<proteinExistence type="predicted"/>
<evidence type="ECO:0000313" key="2">
    <source>
        <dbReference type="EMBL" id="KRX07119.1"/>
    </source>
</evidence>
<accession>A0A0V0QXQ5</accession>
<dbReference type="InterPro" id="IPR014710">
    <property type="entry name" value="RmlC-like_jellyroll"/>
</dbReference>
<comment type="caution">
    <text evidence="2">The sequence shown here is derived from an EMBL/GenBank/DDBJ whole genome shotgun (WGS) entry which is preliminary data.</text>
</comment>
<dbReference type="SUPFAM" id="SSF51206">
    <property type="entry name" value="cAMP-binding domain-like"/>
    <property type="match status" value="1"/>
</dbReference>
<sequence>MKEVLCGPGEVLYAQNETDQRLFFVQKGQVELYTWKDNSELENSQQKSIYKNQNQNQNQNQNYPNFQNMINPQYINSPLNPLIQDMEDEQFKHIFKNQPTVITHSQINTGNFFGQDGFFAELPRATYARSVSVSHIMYCYKNDFIDVLKNFPLDYHSQDKQQELLMKNMTQ</sequence>
<dbReference type="AlphaFoldDB" id="A0A0V0QXQ5"/>
<evidence type="ECO:0000259" key="1">
    <source>
        <dbReference type="PROSITE" id="PS50042"/>
    </source>
</evidence>
<dbReference type="Proteomes" id="UP000054937">
    <property type="component" value="Unassembled WGS sequence"/>
</dbReference>
<organism evidence="2 3">
    <name type="scientific">Pseudocohnilembus persalinus</name>
    <name type="common">Ciliate</name>
    <dbReference type="NCBI Taxonomy" id="266149"/>
    <lineage>
        <taxon>Eukaryota</taxon>
        <taxon>Sar</taxon>
        <taxon>Alveolata</taxon>
        <taxon>Ciliophora</taxon>
        <taxon>Intramacronucleata</taxon>
        <taxon>Oligohymenophorea</taxon>
        <taxon>Scuticociliatia</taxon>
        <taxon>Philasterida</taxon>
        <taxon>Pseudocohnilembidae</taxon>
        <taxon>Pseudocohnilembus</taxon>
    </lineage>
</organism>
<reference evidence="2 3" key="1">
    <citation type="journal article" date="2015" name="Sci. Rep.">
        <title>Genome of the facultative scuticociliatosis pathogen Pseudocohnilembus persalinus provides insight into its virulence through horizontal gene transfer.</title>
        <authorList>
            <person name="Xiong J."/>
            <person name="Wang G."/>
            <person name="Cheng J."/>
            <person name="Tian M."/>
            <person name="Pan X."/>
            <person name="Warren A."/>
            <person name="Jiang C."/>
            <person name="Yuan D."/>
            <person name="Miao W."/>
        </authorList>
    </citation>
    <scope>NUCLEOTIDE SEQUENCE [LARGE SCALE GENOMIC DNA]</scope>
    <source>
        <strain evidence="2">36N120E</strain>
    </source>
</reference>
<dbReference type="InterPro" id="IPR018490">
    <property type="entry name" value="cNMP-bd_dom_sf"/>
</dbReference>
<protein>
    <submittedName>
        <fullName evidence="2">Cyclic nucleotide-binding protein</fullName>
    </submittedName>
</protein>
<gene>
    <name evidence="2" type="ORF">PPERSA_09333</name>
</gene>
<dbReference type="EMBL" id="LDAU01000087">
    <property type="protein sequence ID" value="KRX07119.1"/>
    <property type="molecule type" value="Genomic_DNA"/>
</dbReference>
<feature type="domain" description="Cyclic nucleotide-binding" evidence="1">
    <location>
        <begin position="1"/>
        <end position="40"/>
    </location>
</feature>
<dbReference type="InterPro" id="IPR000595">
    <property type="entry name" value="cNMP-bd_dom"/>
</dbReference>